<dbReference type="Pfam" id="PF00155">
    <property type="entry name" value="Aminotran_1_2"/>
    <property type="match status" value="1"/>
</dbReference>
<feature type="domain" description="Aminotransferase class I/classII large" evidence="5">
    <location>
        <begin position="47"/>
        <end position="370"/>
    </location>
</feature>
<dbReference type="CDD" id="cd00609">
    <property type="entry name" value="AAT_like"/>
    <property type="match status" value="1"/>
</dbReference>
<evidence type="ECO:0000313" key="6">
    <source>
        <dbReference type="EMBL" id="QKZ04510.1"/>
    </source>
</evidence>
<sequence>MDDLTLSARVAPFRDASAFAASVGALNLAQGLPEPLFDEVMNTALARQVTAGWQYADPRGEMILRESIAAHSGPGIAADSEVLVTSGCTESLYLALYAAATEFGNKVAFFEPFYPYYPGLAALLGIEPIPVPFSPGLQGPDWDALEQQVRAGVRILLINTPHNPTGWCMTGEDWQRLVALATTHAFVVIVDEAYGQFEYATHGPARYPRGQLPIMVAGSASKLLSMTGVRIGWLCAPASLIERAHAHHLYLSYCQPKPLQAAVAVLLDELAGGQLDGVRAHYKNKRDCLASALANAGFEFTVPAGGHYLMADYSRLDPSRSPVAFSQHLARCCGVMPLPATPFYLDHCPRSVRFSFSVAKPIVDQACARLEEL</sequence>
<comment type="cofactor">
    <cofactor evidence="1">
        <name>pyridoxal 5'-phosphate</name>
        <dbReference type="ChEBI" id="CHEBI:597326"/>
    </cofactor>
</comment>
<dbReference type="EMBL" id="CP056030">
    <property type="protein sequence ID" value="QKZ04510.1"/>
    <property type="molecule type" value="Genomic_DNA"/>
</dbReference>
<dbReference type="GO" id="GO:0016212">
    <property type="term" value="F:kynurenine-oxoglutarate transaminase activity"/>
    <property type="evidence" value="ECO:0007669"/>
    <property type="project" value="TreeGrafter"/>
</dbReference>
<evidence type="ECO:0000259" key="5">
    <source>
        <dbReference type="Pfam" id="PF00155"/>
    </source>
</evidence>
<dbReference type="Gene3D" id="3.90.1150.10">
    <property type="entry name" value="Aspartate Aminotransferase, domain 1"/>
    <property type="match status" value="1"/>
</dbReference>
<dbReference type="InterPro" id="IPR051326">
    <property type="entry name" value="Kynurenine-oxoglutarate_AT"/>
</dbReference>
<organism evidence="6 7">
    <name type="scientific">Pseudomonas eucalypticola</name>
    <dbReference type="NCBI Taxonomy" id="2599595"/>
    <lineage>
        <taxon>Bacteria</taxon>
        <taxon>Pseudomonadati</taxon>
        <taxon>Pseudomonadota</taxon>
        <taxon>Gammaproteobacteria</taxon>
        <taxon>Pseudomonadales</taxon>
        <taxon>Pseudomonadaceae</taxon>
        <taxon>Pseudomonas</taxon>
    </lineage>
</organism>
<protein>
    <submittedName>
        <fullName evidence="6">Pyridoxal phosphate-dependent aminotransferase</fullName>
    </submittedName>
</protein>
<dbReference type="AlphaFoldDB" id="A0A7D5HD75"/>
<dbReference type="PANTHER" id="PTHR43807">
    <property type="entry name" value="FI04487P"/>
    <property type="match status" value="1"/>
</dbReference>
<gene>
    <name evidence="6" type="ORF">HWQ56_12240</name>
</gene>
<keyword evidence="4" id="KW-0663">Pyridoxal phosphate</keyword>
<keyword evidence="7" id="KW-1185">Reference proteome</keyword>
<keyword evidence="3 6" id="KW-0808">Transferase</keyword>
<dbReference type="GO" id="GO:0005737">
    <property type="term" value="C:cytoplasm"/>
    <property type="evidence" value="ECO:0007669"/>
    <property type="project" value="TreeGrafter"/>
</dbReference>
<evidence type="ECO:0000313" key="7">
    <source>
        <dbReference type="Proteomes" id="UP000509568"/>
    </source>
</evidence>
<evidence type="ECO:0000256" key="1">
    <source>
        <dbReference type="ARBA" id="ARBA00001933"/>
    </source>
</evidence>
<dbReference type="RefSeq" id="WP_176570644.1">
    <property type="nucleotide sequence ID" value="NZ_CP056030.1"/>
</dbReference>
<reference evidence="6 7" key="1">
    <citation type="submission" date="2020-06" db="EMBL/GenBank/DDBJ databases">
        <title>Pseudomonas eucalypticola sp. nov., an endophyte of Eucalyptus dunnii leaves with biocontrol ability of eucalyptus leaf blight.</title>
        <authorList>
            <person name="Liu Y."/>
            <person name="Song Z."/>
            <person name="Zeng H."/>
            <person name="Lu M."/>
            <person name="Wang X."/>
            <person name="Lian X."/>
            <person name="Zhang Q."/>
        </authorList>
    </citation>
    <scope>NUCLEOTIDE SEQUENCE [LARGE SCALE GENOMIC DNA]</scope>
    <source>
        <strain evidence="6 7">NP-1</strain>
    </source>
</reference>
<evidence type="ECO:0000256" key="3">
    <source>
        <dbReference type="ARBA" id="ARBA00022679"/>
    </source>
</evidence>
<dbReference type="Gene3D" id="3.40.640.10">
    <property type="entry name" value="Type I PLP-dependent aspartate aminotransferase-like (Major domain)"/>
    <property type="match status" value="1"/>
</dbReference>
<name>A0A7D5HD75_9PSED</name>
<proteinExistence type="predicted"/>
<dbReference type="GO" id="GO:0030170">
    <property type="term" value="F:pyridoxal phosphate binding"/>
    <property type="evidence" value="ECO:0007669"/>
    <property type="project" value="InterPro"/>
</dbReference>
<evidence type="ECO:0000256" key="2">
    <source>
        <dbReference type="ARBA" id="ARBA00022576"/>
    </source>
</evidence>
<keyword evidence="2 6" id="KW-0032">Aminotransferase</keyword>
<dbReference type="InterPro" id="IPR015424">
    <property type="entry name" value="PyrdxlP-dep_Trfase"/>
</dbReference>
<dbReference type="KEGG" id="pez:HWQ56_12240"/>
<dbReference type="PANTHER" id="PTHR43807:SF20">
    <property type="entry name" value="FI04487P"/>
    <property type="match status" value="1"/>
</dbReference>
<evidence type="ECO:0000256" key="4">
    <source>
        <dbReference type="ARBA" id="ARBA00022898"/>
    </source>
</evidence>
<accession>A0A7D5HD75</accession>
<dbReference type="Proteomes" id="UP000509568">
    <property type="component" value="Chromosome"/>
</dbReference>
<dbReference type="InterPro" id="IPR015422">
    <property type="entry name" value="PyrdxlP-dep_Trfase_small"/>
</dbReference>
<dbReference type="SUPFAM" id="SSF53383">
    <property type="entry name" value="PLP-dependent transferases"/>
    <property type="match status" value="1"/>
</dbReference>
<dbReference type="InterPro" id="IPR015421">
    <property type="entry name" value="PyrdxlP-dep_Trfase_major"/>
</dbReference>
<dbReference type="InterPro" id="IPR004839">
    <property type="entry name" value="Aminotransferase_I/II_large"/>
</dbReference>